<evidence type="ECO:0000313" key="3">
    <source>
        <dbReference type="Proteomes" id="UP000270342"/>
    </source>
</evidence>
<evidence type="ECO:0000313" key="2">
    <source>
        <dbReference type="EMBL" id="RKP54649.1"/>
    </source>
</evidence>
<accession>A0A494Y019</accession>
<sequence length="63" mass="7102">MHRGASTSGGGHEPRPYAGRRTDRCVRCRRASRRVRHEAPGWSNLYRLLQFISSAEACFGAIE</sequence>
<name>A0A494Y019_9BURK</name>
<comment type="caution">
    <text evidence="2">The sequence shown here is derived from an EMBL/GenBank/DDBJ whole genome shotgun (WGS) entry which is preliminary data.</text>
</comment>
<keyword evidence="3" id="KW-1185">Reference proteome</keyword>
<reference evidence="2 3" key="1">
    <citation type="submission" date="2018-10" db="EMBL/GenBank/DDBJ databases">
        <title>Robbsia sp. DHC34, isolated from soil.</title>
        <authorList>
            <person name="Gao Z.-H."/>
            <person name="Qiu L.-H."/>
        </authorList>
    </citation>
    <scope>NUCLEOTIDE SEQUENCE [LARGE SCALE GENOMIC DNA]</scope>
    <source>
        <strain evidence="2 3">DHC34</strain>
    </source>
</reference>
<feature type="compositionally biased region" description="Basic and acidic residues" evidence="1">
    <location>
        <begin position="12"/>
        <end position="21"/>
    </location>
</feature>
<dbReference type="EMBL" id="RBZU01000005">
    <property type="protein sequence ID" value="RKP54649.1"/>
    <property type="molecule type" value="Genomic_DNA"/>
</dbReference>
<evidence type="ECO:0000256" key="1">
    <source>
        <dbReference type="SAM" id="MobiDB-lite"/>
    </source>
</evidence>
<dbReference type="AlphaFoldDB" id="A0A494Y019"/>
<organism evidence="2 3">
    <name type="scientific">Pararobbsia silviterrae</name>
    <dbReference type="NCBI Taxonomy" id="1792498"/>
    <lineage>
        <taxon>Bacteria</taxon>
        <taxon>Pseudomonadati</taxon>
        <taxon>Pseudomonadota</taxon>
        <taxon>Betaproteobacteria</taxon>
        <taxon>Burkholderiales</taxon>
        <taxon>Burkholderiaceae</taxon>
        <taxon>Pararobbsia</taxon>
    </lineage>
</organism>
<proteinExistence type="predicted"/>
<feature type="region of interest" description="Disordered" evidence="1">
    <location>
        <begin position="1"/>
        <end position="21"/>
    </location>
</feature>
<protein>
    <submittedName>
        <fullName evidence="2">Uncharacterized protein</fullName>
    </submittedName>
</protein>
<dbReference type="Proteomes" id="UP000270342">
    <property type="component" value="Unassembled WGS sequence"/>
</dbReference>
<gene>
    <name evidence="2" type="ORF">D7S86_13425</name>
</gene>